<dbReference type="SMART" id="SM00342">
    <property type="entry name" value="HTH_ARAC"/>
    <property type="match status" value="1"/>
</dbReference>
<name>A0A6S6ZC16_9BURK</name>
<gene>
    <name evidence="5" type="primary">rclR_1</name>
    <name evidence="5" type="ORF">LMG3458_00918</name>
</gene>
<dbReference type="PANTHER" id="PTHR46796:SF13">
    <property type="entry name" value="HTH-TYPE TRANSCRIPTIONAL ACTIVATOR RHAS"/>
    <property type="match status" value="1"/>
</dbReference>
<dbReference type="InterPro" id="IPR050204">
    <property type="entry name" value="AraC_XylS_family_regulators"/>
</dbReference>
<dbReference type="InterPro" id="IPR009057">
    <property type="entry name" value="Homeodomain-like_sf"/>
</dbReference>
<dbReference type="GO" id="GO:0043565">
    <property type="term" value="F:sequence-specific DNA binding"/>
    <property type="evidence" value="ECO:0007669"/>
    <property type="project" value="InterPro"/>
</dbReference>
<evidence type="ECO:0000256" key="1">
    <source>
        <dbReference type="ARBA" id="ARBA00023015"/>
    </source>
</evidence>
<evidence type="ECO:0000313" key="5">
    <source>
        <dbReference type="EMBL" id="CAB3667486.1"/>
    </source>
</evidence>
<dbReference type="AlphaFoldDB" id="A0A6S6ZC16"/>
<keyword evidence="1" id="KW-0805">Transcription regulation</keyword>
<dbReference type="PROSITE" id="PS00041">
    <property type="entry name" value="HTH_ARAC_FAMILY_1"/>
    <property type="match status" value="1"/>
</dbReference>
<dbReference type="Pfam" id="PF12833">
    <property type="entry name" value="HTH_18"/>
    <property type="match status" value="1"/>
</dbReference>
<dbReference type="Proteomes" id="UP000494111">
    <property type="component" value="Unassembled WGS sequence"/>
</dbReference>
<protein>
    <submittedName>
        <fullName evidence="5">RCS-specific HTH-type transcriptional activator RclR</fullName>
    </submittedName>
</protein>
<organism evidence="5 6">
    <name type="scientific">Achromobacter deleyi</name>
    <dbReference type="NCBI Taxonomy" id="1353891"/>
    <lineage>
        <taxon>Bacteria</taxon>
        <taxon>Pseudomonadati</taxon>
        <taxon>Pseudomonadota</taxon>
        <taxon>Betaproteobacteria</taxon>
        <taxon>Burkholderiales</taxon>
        <taxon>Alcaligenaceae</taxon>
        <taxon>Achromobacter</taxon>
    </lineage>
</organism>
<feature type="domain" description="HTH araC/xylS-type" evidence="4">
    <location>
        <begin position="188"/>
        <end position="285"/>
    </location>
</feature>
<reference evidence="5 6" key="1">
    <citation type="submission" date="2020-04" db="EMBL/GenBank/DDBJ databases">
        <authorList>
            <person name="De Canck E."/>
        </authorList>
    </citation>
    <scope>NUCLEOTIDE SEQUENCE [LARGE SCALE GENOMIC DNA]</scope>
    <source>
        <strain evidence="5 6">LMG 3458</strain>
    </source>
</reference>
<dbReference type="Gene3D" id="1.10.10.60">
    <property type="entry name" value="Homeodomain-like"/>
    <property type="match status" value="1"/>
</dbReference>
<dbReference type="Pfam" id="PF12852">
    <property type="entry name" value="Cupin_6"/>
    <property type="match status" value="1"/>
</dbReference>
<keyword evidence="3" id="KW-0804">Transcription</keyword>
<dbReference type="InterPro" id="IPR018062">
    <property type="entry name" value="HTH_AraC-typ_CS"/>
</dbReference>
<dbReference type="InterPro" id="IPR032783">
    <property type="entry name" value="AraC_lig"/>
</dbReference>
<accession>A0A6S6ZC16</accession>
<dbReference type="GO" id="GO:0003700">
    <property type="term" value="F:DNA-binding transcription factor activity"/>
    <property type="evidence" value="ECO:0007669"/>
    <property type="project" value="InterPro"/>
</dbReference>
<proteinExistence type="predicted"/>
<dbReference type="RefSeq" id="WP_175191174.1">
    <property type="nucleotide sequence ID" value="NZ_CADIJO010000002.1"/>
</dbReference>
<dbReference type="PANTHER" id="PTHR46796">
    <property type="entry name" value="HTH-TYPE TRANSCRIPTIONAL ACTIVATOR RHAS-RELATED"/>
    <property type="match status" value="1"/>
</dbReference>
<sequence length="289" mass="31240">MPAPPAPVDRLSALLEQFRARARLFHSGPMCGLTRFAPETGRGFLHVLRCGQMEVRHPAGAGLPRRLALTEPTLLFYPRPVRHDFHNPPQDGSDFTCATLDFDGGARNPLVRALPALIALPLARVHGLEQALALLFAETESVRCGQRLLADRLFEVVLIQLLRWLIDHPAEAGIQAGLMTGLADPRLARALVAMHQTPGAPWSLADLAGHAGMSRSAFAAAFKDAVGQPPADYLADWRLALAQSRLRDGRPVKAIAAELGYANASALSRAFSRKLGASPRAWLDSVVPE</sequence>
<evidence type="ECO:0000313" key="6">
    <source>
        <dbReference type="Proteomes" id="UP000494111"/>
    </source>
</evidence>
<evidence type="ECO:0000256" key="2">
    <source>
        <dbReference type="ARBA" id="ARBA00023125"/>
    </source>
</evidence>
<evidence type="ECO:0000256" key="3">
    <source>
        <dbReference type="ARBA" id="ARBA00023163"/>
    </source>
</evidence>
<evidence type="ECO:0000259" key="4">
    <source>
        <dbReference type="PROSITE" id="PS01124"/>
    </source>
</evidence>
<keyword evidence="2" id="KW-0238">DNA-binding</keyword>
<dbReference type="EMBL" id="CADIJO010000002">
    <property type="protein sequence ID" value="CAB3667486.1"/>
    <property type="molecule type" value="Genomic_DNA"/>
</dbReference>
<dbReference type="PROSITE" id="PS01124">
    <property type="entry name" value="HTH_ARAC_FAMILY_2"/>
    <property type="match status" value="1"/>
</dbReference>
<dbReference type="InterPro" id="IPR018060">
    <property type="entry name" value="HTH_AraC"/>
</dbReference>
<dbReference type="SUPFAM" id="SSF46689">
    <property type="entry name" value="Homeodomain-like"/>
    <property type="match status" value="2"/>
</dbReference>